<gene>
    <name evidence="1" type="ORF">LOX96_02245</name>
</gene>
<dbReference type="AlphaFoldDB" id="A0A9X2CY84"/>
<reference evidence="1" key="1">
    <citation type="submission" date="2021-11" db="EMBL/GenBank/DDBJ databases">
        <title>Legionella maioricencis sp. nov., a new species isolated from hot water samples in Mallorca.</title>
        <authorList>
            <person name="Crespi S."/>
            <person name="Drasar V."/>
            <person name="Salva-Serra F."/>
            <person name="Jaen-Luchoro D."/>
            <person name="Pineiro-Iglesias B."/>
            <person name="Aliaga F."/>
            <person name="Fernandez-Juarez V."/>
            <person name="Coll G."/>
            <person name="Moore E.R.B."/>
            <person name="Bennasar-Figueras A."/>
        </authorList>
    </citation>
    <scope>NUCLEOTIDE SEQUENCE</scope>
    <source>
        <strain evidence="1">HCPI-6</strain>
    </source>
</reference>
<protein>
    <recommendedName>
        <fullName evidence="3">Legionella vir region protein</fullName>
    </recommendedName>
</protein>
<dbReference type="EMBL" id="JAJKBJ010000001">
    <property type="protein sequence ID" value="MCL9682904.1"/>
    <property type="molecule type" value="Genomic_DNA"/>
</dbReference>
<evidence type="ECO:0000313" key="1">
    <source>
        <dbReference type="EMBL" id="MCL9682904.1"/>
    </source>
</evidence>
<name>A0A9X2CY84_9GAMM</name>
<organism evidence="1 2">
    <name type="scientific">Legionella maioricensis</name>
    <dbReference type="NCBI Taxonomy" id="2896528"/>
    <lineage>
        <taxon>Bacteria</taxon>
        <taxon>Pseudomonadati</taxon>
        <taxon>Pseudomonadota</taxon>
        <taxon>Gammaproteobacteria</taxon>
        <taxon>Legionellales</taxon>
        <taxon>Legionellaceae</taxon>
        <taxon>Legionella</taxon>
    </lineage>
</organism>
<proteinExistence type="predicted"/>
<evidence type="ECO:0000313" key="2">
    <source>
        <dbReference type="Proteomes" id="UP001139721"/>
    </source>
</evidence>
<accession>A0A9X2CY84</accession>
<sequence>MLDFIINQNELAALCGLPHIQQLTYFRGIRPYMDVKTGLVGVKRRISHQSISEQLYIEPRPGIKSQSFSRDQVRRAIAGLVRAGAIVVHSEDMHLILKCELATRGYSAQNKATINPPQKTTIKPPVTDQLNTGLSRIEVEKSDIANPSKAAIPLYKDNYYIYLLAQFEQFWSLYPEKKSKSNAQAAFEQLNPNTELFQQLMHALQQQLQHRNQLKAQGTWVPPWKYPANWLSKRSWEDELFMDALQEKPHAKHEKNTRTNNTGADMFCPPCDEEESRADNVISFQRYQ</sequence>
<dbReference type="Proteomes" id="UP001139721">
    <property type="component" value="Unassembled WGS sequence"/>
</dbReference>
<dbReference type="RefSeq" id="WP_250420696.1">
    <property type="nucleotide sequence ID" value="NZ_JAJKBJ010000001.1"/>
</dbReference>
<keyword evidence="2" id="KW-1185">Reference proteome</keyword>
<evidence type="ECO:0008006" key="3">
    <source>
        <dbReference type="Google" id="ProtNLM"/>
    </source>
</evidence>
<comment type="caution">
    <text evidence="1">The sequence shown here is derived from an EMBL/GenBank/DDBJ whole genome shotgun (WGS) entry which is preliminary data.</text>
</comment>